<keyword evidence="1" id="KW-0547">Nucleotide-binding</keyword>
<keyword evidence="5" id="KW-1185">Reference proteome</keyword>
<dbReference type="InterPro" id="IPR045001">
    <property type="entry name" value="DRG"/>
</dbReference>
<evidence type="ECO:0000313" key="5">
    <source>
        <dbReference type="Proteomes" id="UP000054937"/>
    </source>
</evidence>
<dbReference type="AlphaFoldDB" id="A0A0V0QYS2"/>
<sequence length="401" mass="44527">MGIQEKIKEIEAEYAKTQKNKATEGHLGLLKAKLAKLRTQLLEPSGGGGKGEGFDVQKNGNARICMIGFPSVGKSTLLSTLTDTKSLAAGYEFTTLTCIPGNLYYNNAKIQLLDLPGIIEGAADGRGRGRQVIAVGKASDMIWMVLDAGKAEAQKEKLTAELEKCGIRLNKKRPNITITINKIGGLKILSMKKLKYVKDEQIKSIFSLYKIHNAQISIRDDDVTIDDIIDTIEGNRKYVPCIYIYNKIDVLSIEEVDEIAREPRTVVISCNLKLNFDTLLARSWEELGLVRVFTKRKGHFPDLTDPLILSEDRGGCTVRQAIEQIHRNLLLEFSHAQVWGRSVKFNPQSVGLSHPLSDLDVIQIYKKTGSKSKESKTQQAAKKVDVKATAKNAFGKKKEKK</sequence>
<dbReference type="InterPro" id="IPR004095">
    <property type="entry name" value="TGS"/>
</dbReference>
<comment type="caution">
    <text evidence="4">The sequence shown here is derived from an EMBL/GenBank/DDBJ whole genome shotgun (WGS) entry which is preliminary data.</text>
</comment>
<dbReference type="CDD" id="cd01896">
    <property type="entry name" value="DRG"/>
    <property type="match status" value="1"/>
</dbReference>
<dbReference type="InterPro" id="IPR027417">
    <property type="entry name" value="P-loop_NTPase"/>
</dbReference>
<dbReference type="Gene3D" id="6.10.140.1070">
    <property type="match status" value="2"/>
</dbReference>
<dbReference type="InterPro" id="IPR005225">
    <property type="entry name" value="Small_GTP-bd"/>
</dbReference>
<dbReference type="FunFam" id="3.10.20.30:FF:000003">
    <property type="entry name" value="Developmentally-regulated GTP-binding protein 1"/>
    <property type="match status" value="1"/>
</dbReference>
<dbReference type="SUPFAM" id="SSF52540">
    <property type="entry name" value="P-loop containing nucleoside triphosphate hydrolases"/>
    <property type="match status" value="1"/>
</dbReference>
<name>A0A0V0QYS2_PSEPJ</name>
<evidence type="ECO:0000256" key="2">
    <source>
        <dbReference type="ARBA" id="ARBA00023134"/>
    </source>
</evidence>
<dbReference type="InterPro" id="IPR006073">
    <property type="entry name" value="GTP-bd"/>
</dbReference>
<feature type="domain" description="OBG-type G" evidence="3">
    <location>
        <begin position="62"/>
        <end position="288"/>
    </location>
</feature>
<dbReference type="Proteomes" id="UP000054937">
    <property type="component" value="Unassembled WGS sequence"/>
</dbReference>
<dbReference type="NCBIfam" id="TIGR00231">
    <property type="entry name" value="small_GTP"/>
    <property type="match status" value="1"/>
</dbReference>
<dbReference type="InterPro" id="IPR031167">
    <property type="entry name" value="G_OBG"/>
</dbReference>
<dbReference type="Pfam" id="PF01926">
    <property type="entry name" value="MMR_HSR1"/>
    <property type="match status" value="1"/>
</dbReference>
<dbReference type="InterPro" id="IPR031662">
    <property type="entry name" value="GTP-binding_2"/>
</dbReference>
<evidence type="ECO:0000259" key="3">
    <source>
        <dbReference type="PROSITE" id="PS51710"/>
    </source>
</evidence>
<dbReference type="PROSITE" id="PS00905">
    <property type="entry name" value="GTP1_OBG"/>
    <property type="match status" value="1"/>
</dbReference>
<evidence type="ECO:0000313" key="4">
    <source>
        <dbReference type="EMBL" id="KRX07410.1"/>
    </source>
</evidence>
<dbReference type="FunCoup" id="A0A0V0QYS2">
    <property type="interactions" value="65"/>
</dbReference>
<dbReference type="SUPFAM" id="SSF81271">
    <property type="entry name" value="TGS-like"/>
    <property type="match status" value="1"/>
</dbReference>
<keyword evidence="2" id="KW-0342">GTP-binding</keyword>
<dbReference type="Gene3D" id="3.10.20.30">
    <property type="match status" value="1"/>
</dbReference>
<dbReference type="InParanoid" id="A0A0V0QYS2"/>
<dbReference type="EMBL" id="LDAU01000083">
    <property type="protein sequence ID" value="KRX07410.1"/>
    <property type="molecule type" value="Genomic_DNA"/>
</dbReference>
<protein>
    <submittedName>
        <fullName evidence="4">TGS-like protein</fullName>
    </submittedName>
</protein>
<dbReference type="GO" id="GO:0003924">
    <property type="term" value="F:GTPase activity"/>
    <property type="evidence" value="ECO:0007669"/>
    <property type="project" value="InterPro"/>
</dbReference>
<dbReference type="InterPro" id="IPR012675">
    <property type="entry name" value="Beta-grasp_dom_sf"/>
</dbReference>
<proteinExistence type="predicted"/>
<dbReference type="FunFam" id="3.40.50.300:FF:001436">
    <property type="entry name" value="Developmentally-regulated GTP-binding protein"/>
    <property type="match status" value="1"/>
</dbReference>
<dbReference type="InterPro" id="IPR012676">
    <property type="entry name" value="TGS-like"/>
</dbReference>
<dbReference type="Pfam" id="PF16897">
    <property type="entry name" value="MMR_HSR1_Xtn"/>
    <property type="match status" value="1"/>
</dbReference>
<dbReference type="GO" id="GO:0005525">
    <property type="term" value="F:GTP binding"/>
    <property type="evidence" value="ECO:0007669"/>
    <property type="project" value="UniProtKB-KW"/>
</dbReference>
<dbReference type="OMA" id="DVCDQVH"/>
<dbReference type="InterPro" id="IPR006074">
    <property type="entry name" value="GTP1-OBG_CS"/>
</dbReference>
<dbReference type="OrthoDB" id="603at2759"/>
<dbReference type="Pfam" id="PF02824">
    <property type="entry name" value="TGS"/>
    <property type="match status" value="1"/>
</dbReference>
<accession>A0A0V0QYS2</accession>
<evidence type="ECO:0000256" key="1">
    <source>
        <dbReference type="ARBA" id="ARBA00022741"/>
    </source>
</evidence>
<dbReference type="PANTHER" id="PTHR43127">
    <property type="entry name" value="DEVELOPMENTALLY-REGULATED GTP-BINDING PROTEIN 2"/>
    <property type="match status" value="1"/>
</dbReference>
<dbReference type="PROSITE" id="PS51710">
    <property type="entry name" value="G_OBG"/>
    <property type="match status" value="1"/>
</dbReference>
<organism evidence="4 5">
    <name type="scientific">Pseudocohnilembus persalinus</name>
    <name type="common">Ciliate</name>
    <dbReference type="NCBI Taxonomy" id="266149"/>
    <lineage>
        <taxon>Eukaryota</taxon>
        <taxon>Sar</taxon>
        <taxon>Alveolata</taxon>
        <taxon>Ciliophora</taxon>
        <taxon>Intramacronucleata</taxon>
        <taxon>Oligohymenophorea</taxon>
        <taxon>Scuticociliatia</taxon>
        <taxon>Philasterida</taxon>
        <taxon>Pseudocohnilembidae</taxon>
        <taxon>Pseudocohnilembus</taxon>
    </lineage>
</organism>
<reference evidence="4 5" key="1">
    <citation type="journal article" date="2015" name="Sci. Rep.">
        <title>Genome of the facultative scuticociliatosis pathogen Pseudocohnilembus persalinus provides insight into its virulence through horizontal gene transfer.</title>
        <authorList>
            <person name="Xiong J."/>
            <person name="Wang G."/>
            <person name="Cheng J."/>
            <person name="Tian M."/>
            <person name="Pan X."/>
            <person name="Warren A."/>
            <person name="Jiang C."/>
            <person name="Yuan D."/>
            <person name="Miao W."/>
        </authorList>
    </citation>
    <scope>NUCLEOTIDE SEQUENCE [LARGE SCALE GENOMIC DNA]</scope>
    <source>
        <strain evidence="4">36N120E</strain>
    </source>
</reference>
<dbReference type="PRINTS" id="PR00326">
    <property type="entry name" value="GTP1OBG"/>
</dbReference>
<gene>
    <name evidence="4" type="ORF">PPERSA_03243</name>
</gene>